<feature type="domain" description="Class II aldolase/adducin N-terminal" evidence="4">
    <location>
        <begin position="9"/>
        <end position="195"/>
    </location>
</feature>
<keyword evidence="1" id="KW-0479">Metal-binding</keyword>
<evidence type="ECO:0000256" key="1">
    <source>
        <dbReference type="ARBA" id="ARBA00022723"/>
    </source>
</evidence>
<dbReference type="SUPFAM" id="SSF53639">
    <property type="entry name" value="AraD/HMP-PK domain-like"/>
    <property type="match status" value="1"/>
</dbReference>
<accession>A0ABV1W3R7</accession>
<reference evidence="5 6" key="1">
    <citation type="submission" date="2024-06" db="EMBL/GenBank/DDBJ databases">
        <title>The Natural Products Discovery Center: Release of the First 8490 Sequenced Strains for Exploring Actinobacteria Biosynthetic Diversity.</title>
        <authorList>
            <person name="Kalkreuter E."/>
            <person name="Kautsar S.A."/>
            <person name="Yang D."/>
            <person name="Bader C.D."/>
            <person name="Teijaro C.N."/>
            <person name="Fluegel L."/>
            <person name="Davis C.M."/>
            <person name="Simpson J.R."/>
            <person name="Lauterbach L."/>
            <person name="Steele A.D."/>
            <person name="Gui C."/>
            <person name="Meng S."/>
            <person name="Li G."/>
            <person name="Viehrig K."/>
            <person name="Ye F."/>
            <person name="Su P."/>
            <person name="Kiefer A.F."/>
            <person name="Nichols A."/>
            <person name="Cepeda A.J."/>
            <person name="Yan W."/>
            <person name="Fan B."/>
            <person name="Jiang Y."/>
            <person name="Adhikari A."/>
            <person name="Zheng C.-J."/>
            <person name="Schuster L."/>
            <person name="Cowan T.M."/>
            <person name="Smanski M.J."/>
            <person name="Chevrette M.G."/>
            <person name="De Carvalho L.P.S."/>
            <person name="Shen B."/>
        </authorList>
    </citation>
    <scope>NUCLEOTIDE SEQUENCE [LARGE SCALE GENOMIC DNA]</scope>
    <source>
        <strain evidence="5 6">NPDC000634</strain>
    </source>
</reference>
<comment type="caution">
    <text evidence="5">The sequence shown here is derived from an EMBL/GenBank/DDBJ whole genome shotgun (WGS) entry which is preliminary data.</text>
</comment>
<gene>
    <name evidence="5" type="ORF">ABT317_17995</name>
</gene>
<dbReference type="EMBL" id="JBEPCU010000283">
    <property type="protein sequence ID" value="MER6978838.1"/>
    <property type="molecule type" value="Genomic_DNA"/>
</dbReference>
<dbReference type="SMART" id="SM01007">
    <property type="entry name" value="Aldolase_II"/>
    <property type="match status" value="1"/>
</dbReference>
<sequence length="354" mass="38179">MESYEALRERVAVACRVLAVTGLVEHILGHVSARTGDQTLLVRGRGPEERGLAFTTVGDVQEVDLDGEGETPPGWSAPSELPIHAEVLRARPEVTAVVHAHPPAVVAASVADLPWLPLVGSYDIPAARLAHDGIPVWPRSALIRHRLLTEGVRADAGHQPRLPHQIAVVRRPRRRVAHGVVERGEHAEELVRGRGDDPGLPVLLLQPQHRPGAVRGRERPFQDQPPLASPQVVGRPVAVGQAEGAVRGDPVVVAQQCHPGDVHAQFRIEPQAGAQNPRRRRQVLLGRAHRIAADLPQRPAAQVRLVLDPAGIGRRNAERAVVGPQFPDRPVGHQGLGLLVLGVAEEGEVLHDDQ</sequence>
<proteinExistence type="predicted"/>
<dbReference type="PANTHER" id="PTHR22789">
    <property type="entry name" value="FUCULOSE PHOSPHATE ALDOLASE"/>
    <property type="match status" value="1"/>
</dbReference>
<keyword evidence="6" id="KW-1185">Reference proteome</keyword>
<evidence type="ECO:0000313" key="6">
    <source>
        <dbReference type="Proteomes" id="UP001458415"/>
    </source>
</evidence>
<name>A0ABV1W3R7_9ACTN</name>
<evidence type="ECO:0000256" key="2">
    <source>
        <dbReference type="ARBA" id="ARBA00023239"/>
    </source>
</evidence>
<dbReference type="InterPro" id="IPR036409">
    <property type="entry name" value="Aldolase_II/adducin_N_sf"/>
</dbReference>
<evidence type="ECO:0000313" key="5">
    <source>
        <dbReference type="EMBL" id="MER6978838.1"/>
    </source>
</evidence>
<dbReference type="InterPro" id="IPR001303">
    <property type="entry name" value="Aldolase_II/adducin_N"/>
</dbReference>
<evidence type="ECO:0000259" key="4">
    <source>
        <dbReference type="SMART" id="SM01007"/>
    </source>
</evidence>
<protein>
    <submittedName>
        <fullName evidence="5">Class II aldolase/adducin family protein</fullName>
    </submittedName>
</protein>
<dbReference type="InterPro" id="IPR050197">
    <property type="entry name" value="Aldolase_class_II_sugar_metab"/>
</dbReference>
<evidence type="ECO:0000256" key="3">
    <source>
        <dbReference type="SAM" id="MobiDB-lite"/>
    </source>
</evidence>
<dbReference type="PANTHER" id="PTHR22789:SF0">
    <property type="entry name" value="3-OXO-TETRONATE 4-PHOSPHATE DECARBOXYLASE-RELATED"/>
    <property type="match status" value="1"/>
</dbReference>
<feature type="region of interest" description="Disordered" evidence="3">
    <location>
        <begin position="212"/>
        <end position="231"/>
    </location>
</feature>
<dbReference type="Gene3D" id="3.40.225.10">
    <property type="entry name" value="Class II aldolase/adducin N-terminal domain"/>
    <property type="match status" value="1"/>
</dbReference>
<keyword evidence="2" id="KW-0456">Lyase</keyword>
<dbReference type="Pfam" id="PF00596">
    <property type="entry name" value="Aldolase_II"/>
    <property type="match status" value="1"/>
</dbReference>
<organism evidence="5 6">
    <name type="scientific">Streptomyces carpinensis</name>
    <dbReference type="NCBI Taxonomy" id="66369"/>
    <lineage>
        <taxon>Bacteria</taxon>
        <taxon>Bacillati</taxon>
        <taxon>Actinomycetota</taxon>
        <taxon>Actinomycetes</taxon>
        <taxon>Kitasatosporales</taxon>
        <taxon>Streptomycetaceae</taxon>
        <taxon>Streptomyces</taxon>
    </lineage>
</organism>
<dbReference type="Proteomes" id="UP001458415">
    <property type="component" value="Unassembled WGS sequence"/>
</dbReference>